<evidence type="ECO:0000313" key="3">
    <source>
        <dbReference type="EMBL" id="WKD51122.1"/>
    </source>
</evidence>
<keyword evidence="4" id="KW-1185">Reference proteome</keyword>
<name>A0ABY9EFS3_9GAMM</name>
<keyword evidence="1" id="KW-1133">Transmembrane helix</keyword>
<feature type="transmembrane region" description="Helical" evidence="1">
    <location>
        <begin position="58"/>
        <end position="79"/>
    </location>
</feature>
<evidence type="ECO:0000313" key="4">
    <source>
        <dbReference type="Proteomes" id="UP001321520"/>
    </source>
</evidence>
<dbReference type="RefSeq" id="WP_301418090.1">
    <property type="nucleotide sequence ID" value="NZ_CP098023.1"/>
</dbReference>
<gene>
    <name evidence="3" type="ORF">M8T91_06805</name>
</gene>
<dbReference type="Pfam" id="PF14317">
    <property type="entry name" value="YcxB"/>
    <property type="match status" value="1"/>
</dbReference>
<feature type="transmembrane region" description="Helical" evidence="1">
    <location>
        <begin position="35"/>
        <end position="52"/>
    </location>
</feature>
<dbReference type="InterPro" id="IPR025588">
    <property type="entry name" value="YcxB-like_C"/>
</dbReference>
<evidence type="ECO:0000259" key="2">
    <source>
        <dbReference type="Pfam" id="PF14317"/>
    </source>
</evidence>
<sequence length="183" mass="21363">MEIQITLQKEDWKQYQSYIEKELPKHLKTWMDSPWINMLIWMVIAFVFLSIFNRHSTFHWFTAISVSVFFILISALFIFNMFKIRRAFEPSDQGTFCGSHKFTFDDSGINSEGRGYKGTQSWEIVKKIERAQGMIMIYLDTAYAYVFPESKLEDPDGFYKYISERYSNVTSKASGTSQSGAPS</sequence>
<dbReference type="Proteomes" id="UP001321520">
    <property type="component" value="Chromosome"/>
</dbReference>
<feature type="domain" description="YcxB-like C-terminal" evidence="2">
    <location>
        <begin position="104"/>
        <end position="160"/>
    </location>
</feature>
<accession>A0ABY9EFS3</accession>
<organism evidence="3 4">
    <name type="scientific">Microbulbifer spongiae</name>
    <dbReference type="NCBI Taxonomy" id="2944933"/>
    <lineage>
        <taxon>Bacteria</taxon>
        <taxon>Pseudomonadati</taxon>
        <taxon>Pseudomonadota</taxon>
        <taxon>Gammaproteobacteria</taxon>
        <taxon>Cellvibrionales</taxon>
        <taxon>Microbulbiferaceae</taxon>
        <taxon>Microbulbifer</taxon>
    </lineage>
</organism>
<proteinExistence type="predicted"/>
<dbReference type="EMBL" id="CP098023">
    <property type="protein sequence ID" value="WKD51122.1"/>
    <property type="molecule type" value="Genomic_DNA"/>
</dbReference>
<keyword evidence="1" id="KW-0812">Transmembrane</keyword>
<reference evidence="3 4" key="1">
    <citation type="submission" date="2022-05" db="EMBL/GenBank/DDBJ databases">
        <title>Microbulbifer sp. nov., isolated from sponge.</title>
        <authorList>
            <person name="Gao L."/>
        </authorList>
    </citation>
    <scope>NUCLEOTIDE SEQUENCE [LARGE SCALE GENOMIC DNA]</scope>
    <source>
        <strain evidence="3 4">MI-G</strain>
    </source>
</reference>
<evidence type="ECO:0000256" key="1">
    <source>
        <dbReference type="SAM" id="Phobius"/>
    </source>
</evidence>
<protein>
    <recommendedName>
        <fullName evidence="2">YcxB-like C-terminal domain-containing protein</fullName>
    </recommendedName>
</protein>
<keyword evidence="1" id="KW-0472">Membrane</keyword>